<evidence type="ECO:0000313" key="4">
    <source>
        <dbReference type="Proteomes" id="UP001597214"/>
    </source>
</evidence>
<sequence length="248" mass="29604">MKKFYKVGYVYFLKDTDNDLIKIGKTSRKLDKRLYEHSRDFNYELVQVIYSVNCSKTERLLHSYYQDKMVEREKFNLSKQDIEDIRKLAFSDEIRDSLINTDSIENSSLEIVKTLLPILKSIRTCFDILFKKNELQQLKNRELNLKIESLEYRKNETIKHILISEKSIMETLNILLEKIYTLELKNRELDIKIKSVEYSSKRSIETINRILNGKDDILEILKINDKRNNLIKVKPNLINRVFSNNKDI</sequence>
<reference evidence="4" key="1">
    <citation type="journal article" date="2019" name="Int. J. Syst. Evol. Microbiol.">
        <title>The Global Catalogue of Microorganisms (GCM) 10K type strain sequencing project: providing services to taxonomists for standard genome sequencing and annotation.</title>
        <authorList>
            <consortium name="The Broad Institute Genomics Platform"/>
            <consortium name="The Broad Institute Genome Sequencing Center for Infectious Disease"/>
            <person name="Wu L."/>
            <person name="Ma J."/>
        </authorList>
    </citation>
    <scope>NUCLEOTIDE SEQUENCE [LARGE SCALE GENOMIC DNA]</scope>
    <source>
        <strain evidence="4">CCUG 49339</strain>
    </source>
</reference>
<feature type="coiled-coil region" evidence="1">
    <location>
        <begin position="128"/>
        <end position="155"/>
    </location>
</feature>
<dbReference type="EMBL" id="JBHUEM010000005">
    <property type="protein sequence ID" value="MFD1736237.1"/>
    <property type="molecule type" value="Genomic_DNA"/>
</dbReference>
<organism evidence="3 4">
    <name type="scientific">Bacillus salitolerans</name>
    <dbReference type="NCBI Taxonomy" id="1437434"/>
    <lineage>
        <taxon>Bacteria</taxon>
        <taxon>Bacillati</taxon>
        <taxon>Bacillota</taxon>
        <taxon>Bacilli</taxon>
        <taxon>Bacillales</taxon>
        <taxon>Bacillaceae</taxon>
        <taxon>Bacillus</taxon>
    </lineage>
</organism>
<proteinExistence type="predicted"/>
<protein>
    <submittedName>
        <fullName evidence="3">GIY-YIG nuclease family protein</fullName>
    </submittedName>
</protein>
<keyword evidence="4" id="KW-1185">Reference proteome</keyword>
<dbReference type="InterPro" id="IPR018306">
    <property type="entry name" value="Phage_T5_Orf172_DNA-bd"/>
</dbReference>
<name>A0ABW4LMB1_9BACI</name>
<dbReference type="Pfam" id="PF13455">
    <property type="entry name" value="MUG113"/>
    <property type="match status" value="1"/>
</dbReference>
<dbReference type="Proteomes" id="UP001597214">
    <property type="component" value="Unassembled WGS sequence"/>
</dbReference>
<feature type="domain" description="Bacteriophage T5 Orf172 DNA-binding" evidence="2">
    <location>
        <begin position="15"/>
        <end position="89"/>
    </location>
</feature>
<evidence type="ECO:0000256" key="1">
    <source>
        <dbReference type="SAM" id="Coils"/>
    </source>
</evidence>
<evidence type="ECO:0000313" key="3">
    <source>
        <dbReference type="EMBL" id="MFD1736237.1"/>
    </source>
</evidence>
<dbReference type="RefSeq" id="WP_377927384.1">
    <property type="nucleotide sequence ID" value="NZ_JBHUEM010000005.1"/>
</dbReference>
<keyword evidence="1" id="KW-0175">Coiled coil</keyword>
<evidence type="ECO:0000259" key="2">
    <source>
        <dbReference type="SMART" id="SM00974"/>
    </source>
</evidence>
<comment type="caution">
    <text evidence="3">The sequence shown here is derived from an EMBL/GenBank/DDBJ whole genome shotgun (WGS) entry which is preliminary data.</text>
</comment>
<dbReference type="SMART" id="SM00974">
    <property type="entry name" value="T5orf172"/>
    <property type="match status" value="1"/>
</dbReference>
<accession>A0ABW4LMB1</accession>
<gene>
    <name evidence="3" type="ORF">ACFSCX_06620</name>
</gene>